<reference evidence="4 5" key="1">
    <citation type="journal article" date="2024" name="Chem. Sci.">
        <title>Discovery of megapolipeptins by genome mining of a Burkholderiales bacteria collection.</title>
        <authorList>
            <person name="Paulo B.S."/>
            <person name="Recchia M.J.J."/>
            <person name="Lee S."/>
            <person name="Fergusson C.H."/>
            <person name="Romanowski S.B."/>
            <person name="Hernandez A."/>
            <person name="Krull N."/>
            <person name="Liu D.Y."/>
            <person name="Cavanagh H."/>
            <person name="Bos A."/>
            <person name="Gray C.A."/>
            <person name="Murphy B.T."/>
            <person name="Linington R.G."/>
            <person name="Eustaquio A.S."/>
        </authorList>
    </citation>
    <scope>NUCLEOTIDE SEQUENCE [LARGE SCALE GENOMIC DNA]</scope>
    <source>
        <strain evidence="4 5">RL21-008-BIB-A</strain>
    </source>
</reference>
<dbReference type="InterPro" id="IPR050832">
    <property type="entry name" value="Bact_Acetyltransf"/>
</dbReference>
<dbReference type="InterPro" id="IPR000182">
    <property type="entry name" value="GNAT_dom"/>
</dbReference>
<dbReference type="Pfam" id="PF00583">
    <property type="entry name" value="Acetyltransf_1"/>
    <property type="match status" value="1"/>
</dbReference>
<keyword evidence="5" id="KW-1185">Reference proteome</keyword>
<dbReference type="CDD" id="cd04301">
    <property type="entry name" value="NAT_SF"/>
    <property type="match status" value="1"/>
</dbReference>
<name>A0ABW9A7Y3_9BURK</name>
<dbReference type="RefSeq" id="WP_408156826.1">
    <property type="nucleotide sequence ID" value="NZ_JAQQFM010000003.1"/>
</dbReference>
<comment type="caution">
    <text evidence="4">The sequence shown here is derived from an EMBL/GenBank/DDBJ whole genome shotgun (WGS) entry which is preliminary data.</text>
</comment>
<proteinExistence type="predicted"/>
<keyword evidence="1" id="KW-0808">Transferase</keyword>
<dbReference type="SUPFAM" id="SSF55729">
    <property type="entry name" value="Acyl-CoA N-acyltransferases (Nat)"/>
    <property type="match status" value="1"/>
</dbReference>
<dbReference type="PANTHER" id="PTHR43877">
    <property type="entry name" value="AMINOALKYLPHOSPHONATE N-ACETYLTRANSFERASE-RELATED-RELATED"/>
    <property type="match status" value="1"/>
</dbReference>
<evidence type="ECO:0000256" key="2">
    <source>
        <dbReference type="ARBA" id="ARBA00023315"/>
    </source>
</evidence>
<protein>
    <submittedName>
        <fullName evidence="4">GNAT family N-acetyltransferase</fullName>
    </submittedName>
</protein>
<evidence type="ECO:0000259" key="3">
    <source>
        <dbReference type="PROSITE" id="PS51186"/>
    </source>
</evidence>
<dbReference type="InterPro" id="IPR016181">
    <property type="entry name" value="Acyl_CoA_acyltransferase"/>
</dbReference>
<dbReference type="PROSITE" id="PS51186">
    <property type="entry name" value="GNAT"/>
    <property type="match status" value="1"/>
</dbReference>
<evidence type="ECO:0000256" key="1">
    <source>
        <dbReference type="ARBA" id="ARBA00022679"/>
    </source>
</evidence>
<accession>A0ABW9A7Y3</accession>
<dbReference type="Proteomes" id="UP001629246">
    <property type="component" value="Unassembled WGS sequence"/>
</dbReference>
<sequence length="179" mass="19546">MHTLNFSSLAFGWQRDTSRLQALIDLFLANGDHRYISHSELQSGRALSPASWAPDLPQILRAELSAALAPASEPPENPAPMIAVATLDQRVLAMALVSIERPAAARAFATLEDLLVHPEARGAGVGSRLLEWLFAELKARAIHRLFLESGMANAEAHAFFGRHGFHTVSVVMMREEPSC</sequence>
<evidence type="ECO:0000313" key="5">
    <source>
        <dbReference type="Proteomes" id="UP001629246"/>
    </source>
</evidence>
<keyword evidence="2" id="KW-0012">Acyltransferase</keyword>
<gene>
    <name evidence="4" type="ORF">PQR62_08590</name>
</gene>
<evidence type="ECO:0000313" key="4">
    <source>
        <dbReference type="EMBL" id="MFL9924319.1"/>
    </source>
</evidence>
<dbReference type="EMBL" id="JAQQFM010000003">
    <property type="protein sequence ID" value="MFL9924319.1"/>
    <property type="molecule type" value="Genomic_DNA"/>
</dbReference>
<feature type="domain" description="N-acetyltransferase" evidence="3">
    <location>
        <begin position="31"/>
        <end position="179"/>
    </location>
</feature>
<dbReference type="PANTHER" id="PTHR43877:SF2">
    <property type="entry name" value="AMINOALKYLPHOSPHONATE N-ACETYLTRANSFERASE-RELATED"/>
    <property type="match status" value="1"/>
</dbReference>
<organism evidence="4 5">
    <name type="scientific">Herbaspirillum lusitanum</name>
    <dbReference type="NCBI Taxonomy" id="213312"/>
    <lineage>
        <taxon>Bacteria</taxon>
        <taxon>Pseudomonadati</taxon>
        <taxon>Pseudomonadota</taxon>
        <taxon>Betaproteobacteria</taxon>
        <taxon>Burkholderiales</taxon>
        <taxon>Oxalobacteraceae</taxon>
        <taxon>Herbaspirillum</taxon>
    </lineage>
</organism>
<dbReference type="Gene3D" id="3.40.630.30">
    <property type="match status" value="1"/>
</dbReference>